<dbReference type="Gene3D" id="3.40.50.2300">
    <property type="match status" value="1"/>
</dbReference>
<dbReference type="Proteomes" id="UP000266391">
    <property type="component" value="Unassembled WGS sequence"/>
</dbReference>
<dbReference type="PRINTS" id="PR00038">
    <property type="entry name" value="HTHLUXR"/>
</dbReference>
<keyword evidence="5" id="KW-0804">Transcription</keyword>
<protein>
    <recommendedName>
        <fullName evidence="1">Stage 0 sporulation protein A homolog</fullName>
    </recommendedName>
</protein>
<dbReference type="InterPro" id="IPR001789">
    <property type="entry name" value="Sig_transdc_resp-reg_receiver"/>
</dbReference>
<evidence type="ECO:0000259" key="8">
    <source>
        <dbReference type="PROSITE" id="PS50043"/>
    </source>
</evidence>
<dbReference type="GO" id="GO:0000160">
    <property type="term" value="P:phosphorelay signal transduction system"/>
    <property type="evidence" value="ECO:0007669"/>
    <property type="project" value="InterPro"/>
</dbReference>
<dbReference type="SMART" id="SM00421">
    <property type="entry name" value="HTH_LUXR"/>
    <property type="match status" value="1"/>
</dbReference>
<reference evidence="10 13" key="1">
    <citation type="submission" date="2015-09" db="EMBL/GenBank/DDBJ databases">
        <authorList>
            <consortium name="Pathogen Informatics"/>
        </authorList>
    </citation>
    <scope>NUCLEOTIDE SEQUENCE [LARGE SCALE GENOMIC DNA]</scope>
    <source>
        <strain evidence="10 13">2789STDY5608887</strain>
    </source>
</reference>
<feature type="domain" description="HTH luxR-type" evidence="8">
    <location>
        <begin position="133"/>
        <end position="198"/>
    </location>
</feature>
<dbReference type="EMBL" id="CYXX01000026">
    <property type="protein sequence ID" value="CUN24805.1"/>
    <property type="molecule type" value="Genomic_DNA"/>
</dbReference>
<evidence type="ECO:0000256" key="5">
    <source>
        <dbReference type="ARBA" id="ARBA00023163"/>
    </source>
</evidence>
<feature type="domain" description="Response regulatory" evidence="9">
    <location>
        <begin position="5"/>
        <end position="124"/>
    </location>
</feature>
<gene>
    <name evidence="10" type="primary">nreC_2</name>
    <name evidence="12" type="ORF">DW813_02995</name>
    <name evidence="11" type="ORF">DWY96_13695</name>
    <name evidence="10" type="ORF">ERS852444_02787</name>
</gene>
<evidence type="ECO:0000313" key="12">
    <source>
        <dbReference type="EMBL" id="RHD05910.1"/>
    </source>
</evidence>
<dbReference type="Pfam" id="PF00072">
    <property type="entry name" value="Response_reg"/>
    <property type="match status" value="1"/>
</dbReference>
<dbReference type="EMBL" id="QSIQ01000002">
    <property type="protein sequence ID" value="RHD05910.1"/>
    <property type="molecule type" value="Genomic_DNA"/>
</dbReference>
<dbReference type="CDD" id="cd06170">
    <property type="entry name" value="LuxR_C_like"/>
    <property type="match status" value="1"/>
</dbReference>
<dbReference type="Proteomes" id="UP000095453">
    <property type="component" value="Unassembled WGS sequence"/>
</dbReference>
<keyword evidence="3" id="KW-0805">Transcription regulation</keyword>
<dbReference type="CDD" id="cd17535">
    <property type="entry name" value="REC_NarL-like"/>
    <property type="match status" value="1"/>
</dbReference>
<evidence type="ECO:0000259" key="9">
    <source>
        <dbReference type="PROSITE" id="PS50110"/>
    </source>
</evidence>
<sequence>MFLINILLVDDHALFSKSLEIALSDYSEIETFDSINDVSQLDNYIVSKKPDIILMDINLKNISSEDGLELAKQILSCYPEQRVVILSGYDLPVYRSEGRKIGAKGFVNKNIEPEKLISILSKIMQGILYFDREIPFIEGLTDSEKQIIQLIAEGQKRKDIASTLYISERTLSNHLQHIFEKLDVTSAVEAVTKAIQLGYIPPIC</sequence>
<dbReference type="PANTHER" id="PTHR43214">
    <property type="entry name" value="TWO-COMPONENT RESPONSE REGULATOR"/>
    <property type="match status" value="1"/>
</dbReference>
<evidence type="ECO:0000313" key="11">
    <source>
        <dbReference type="EMBL" id="RGQ46268.1"/>
    </source>
</evidence>
<evidence type="ECO:0000256" key="6">
    <source>
        <dbReference type="ARBA" id="ARBA00024867"/>
    </source>
</evidence>
<dbReference type="EMBL" id="QRTF01000036">
    <property type="protein sequence ID" value="RGQ46268.1"/>
    <property type="molecule type" value="Genomic_DNA"/>
</dbReference>
<dbReference type="InterPro" id="IPR039420">
    <property type="entry name" value="WalR-like"/>
</dbReference>
<dbReference type="InterPro" id="IPR000792">
    <property type="entry name" value="Tscrpt_reg_LuxR_C"/>
</dbReference>
<accession>A0A173VF88</accession>
<dbReference type="InterPro" id="IPR058245">
    <property type="entry name" value="NreC/VraR/RcsB-like_REC"/>
</dbReference>
<proteinExistence type="predicted"/>
<dbReference type="PROSITE" id="PS50110">
    <property type="entry name" value="RESPONSE_REGULATORY"/>
    <property type="match status" value="1"/>
</dbReference>
<reference evidence="14 15" key="2">
    <citation type="submission" date="2018-08" db="EMBL/GenBank/DDBJ databases">
        <title>A genome reference for cultivated species of the human gut microbiota.</title>
        <authorList>
            <person name="Zou Y."/>
            <person name="Xue W."/>
            <person name="Luo G."/>
        </authorList>
    </citation>
    <scope>NUCLEOTIDE SEQUENCE [LARGE SCALE GENOMIC DNA]</scope>
    <source>
        <strain evidence="11 15">AF28-15</strain>
        <strain evidence="12 14">AM32-8LB</strain>
    </source>
</reference>
<dbReference type="AlphaFoldDB" id="A0A173VF88"/>
<evidence type="ECO:0000256" key="4">
    <source>
        <dbReference type="ARBA" id="ARBA00023125"/>
    </source>
</evidence>
<name>A0A173VF88_9FIRM</name>
<evidence type="ECO:0000313" key="13">
    <source>
        <dbReference type="Proteomes" id="UP000095453"/>
    </source>
</evidence>
<dbReference type="InterPro" id="IPR011006">
    <property type="entry name" value="CheY-like_superfamily"/>
</dbReference>
<evidence type="ECO:0000313" key="15">
    <source>
        <dbReference type="Proteomes" id="UP000283738"/>
    </source>
</evidence>
<dbReference type="Pfam" id="PF00196">
    <property type="entry name" value="GerE"/>
    <property type="match status" value="1"/>
</dbReference>
<dbReference type="InterPro" id="IPR036388">
    <property type="entry name" value="WH-like_DNA-bd_sf"/>
</dbReference>
<feature type="modified residue" description="4-aspartylphosphate" evidence="7">
    <location>
        <position position="56"/>
    </location>
</feature>
<evidence type="ECO:0000256" key="7">
    <source>
        <dbReference type="PROSITE-ProRule" id="PRU00169"/>
    </source>
</evidence>
<organism evidence="10 13">
    <name type="scientific">Roseburia inulinivorans</name>
    <dbReference type="NCBI Taxonomy" id="360807"/>
    <lineage>
        <taxon>Bacteria</taxon>
        <taxon>Bacillati</taxon>
        <taxon>Bacillota</taxon>
        <taxon>Clostridia</taxon>
        <taxon>Lachnospirales</taxon>
        <taxon>Lachnospiraceae</taxon>
        <taxon>Roseburia</taxon>
    </lineage>
</organism>
<dbReference type="Proteomes" id="UP000283738">
    <property type="component" value="Unassembled WGS sequence"/>
</dbReference>
<dbReference type="PROSITE" id="PS50043">
    <property type="entry name" value="HTH_LUXR_2"/>
    <property type="match status" value="1"/>
</dbReference>
<dbReference type="SUPFAM" id="SSF52172">
    <property type="entry name" value="CheY-like"/>
    <property type="match status" value="1"/>
</dbReference>
<keyword evidence="4 11" id="KW-0238">DNA-binding</keyword>
<dbReference type="Gene3D" id="1.10.10.10">
    <property type="entry name" value="Winged helix-like DNA-binding domain superfamily/Winged helix DNA-binding domain"/>
    <property type="match status" value="1"/>
</dbReference>
<evidence type="ECO:0000256" key="2">
    <source>
        <dbReference type="ARBA" id="ARBA00022553"/>
    </source>
</evidence>
<keyword evidence="2 7" id="KW-0597">Phosphoprotein</keyword>
<comment type="function">
    <text evidence="6">May play the central regulatory role in sporulation. It may be an element of the effector pathway responsible for the activation of sporulation genes in response to nutritional stress. Spo0A may act in concert with spo0H (a sigma factor) to control the expression of some genes that are critical to the sporulation process.</text>
</comment>
<evidence type="ECO:0000313" key="14">
    <source>
        <dbReference type="Proteomes" id="UP000266391"/>
    </source>
</evidence>
<evidence type="ECO:0000256" key="3">
    <source>
        <dbReference type="ARBA" id="ARBA00023015"/>
    </source>
</evidence>
<dbReference type="SMART" id="SM00448">
    <property type="entry name" value="REC"/>
    <property type="match status" value="1"/>
</dbReference>
<dbReference type="GO" id="GO:0003677">
    <property type="term" value="F:DNA binding"/>
    <property type="evidence" value="ECO:0007669"/>
    <property type="project" value="UniProtKB-KW"/>
</dbReference>
<dbReference type="SUPFAM" id="SSF46894">
    <property type="entry name" value="C-terminal effector domain of the bipartite response regulators"/>
    <property type="match status" value="1"/>
</dbReference>
<dbReference type="GO" id="GO:0006355">
    <property type="term" value="P:regulation of DNA-templated transcription"/>
    <property type="evidence" value="ECO:0007669"/>
    <property type="project" value="InterPro"/>
</dbReference>
<evidence type="ECO:0000313" key="10">
    <source>
        <dbReference type="EMBL" id="CUN24805.1"/>
    </source>
</evidence>
<evidence type="ECO:0000256" key="1">
    <source>
        <dbReference type="ARBA" id="ARBA00018672"/>
    </source>
</evidence>
<dbReference type="InterPro" id="IPR016032">
    <property type="entry name" value="Sig_transdc_resp-reg_C-effctor"/>
</dbReference>